<reference evidence="1 2" key="1">
    <citation type="submission" date="2019-02" db="EMBL/GenBank/DDBJ databases">
        <title>Deep-cultivation of Planctomycetes and their phenomic and genomic characterization uncovers novel biology.</title>
        <authorList>
            <person name="Wiegand S."/>
            <person name="Jogler M."/>
            <person name="Boedeker C."/>
            <person name="Pinto D."/>
            <person name="Vollmers J."/>
            <person name="Rivas-Marin E."/>
            <person name="Kohn T."/>
            <person name="Peeters S.H."/>
            <person name="Heuer A."/>
            <person name="Rast P."/>
            <person name="Oberbeckmann S."/>
            <person name="Bunk B."/>
            <person name="Jeske O."/>
            <person name="Meyerdierks A."/>
            <person name="Storesund J.E."/>
            <person name="Kallscheuer N."/>
            <person name="Luecker S."/>
            <person name="Lage O.M."/>
            <person name="Pohl T."/>
            <person name="Merkel B.J."/>
            <person name="Hornburger P."/>
            <person name="Mueller R.-W."/>
            <person name="Bruemmer F."/>
            <person name="Labrenz M."/>
            <person name="Spormann A.M."/>
            <person name="Op Den Camp H."/>
            <person name="Overmann J."/>
            <person name="Amann R."/>
            <person name="Jetten M.S.M."/>
            <person name="Mascher T."/>
            <person name="Medema M.H."/>
            <person name="Devos D.P."/>
            <person name="Kaster A.-K."/>
            <person name="Ovreas L."/>
            <person name="Rohde M."/>
            <person name="Galperin M.Y."/>
            <person name="Jogler C."/>
        </authorList>
    </citation>
    <scope>NUCLEOTIDE SEQUENCE [LARGE SCALE GENOMIC DNA]</scope>
    <source>
        <strain evidence="1 2">Pla108</strain>
    </source>
</reference>
<accession>A0A5C6AF45</accession>
<evidence type="ECO:0000313" key="2">
    <source>
        <dbReference type="Proteomes" id="UP000317421"/>
    </source>
</evidence>
<organism evidence="1 2">
    <name type="scientific">Botrimarina colliarenosi</name>
    <dbReference type="NCBI Taxonomy" id="2528001"/>
    <lineage>
        <taxon>Bacteria</taxon>
        <taxon>Pseudomonadati</taxon>
        <taxon>Planctomycetota</taxon>
        <taxon>Planctomycetia</taxon>
        <taxon>Pirellulales</taxon>
        <taxon>Lacipirellulaceae</taxon>
        <taxon>Botrimarina</taxon>
    </lineage>
</organism>
<name>A0A5C6AF45_9BACT</name>
<dbReference type="AlphaFoldDB" id="A0A5C6AF45"/>
<evidence type="ECO:0000313" key="1">
    <source>
        <dbReference type="EMBL" id="TWT96843.1"/>
    </source>
</evidence>
<dbReference type="EMBL" id="SJPR01000003">
    <property type="protein sequence ID" value="TWT96843.1"/>
    <property type="molecule type" value="Genomic_DNA"/>
</dbReference>
<protein>
    <submittedName>
        <fullName evidence="1">Dual specificity phosphatase, catalytic domain</fullName>
    </submittedName>
</protein>
<keyword evidence="2" id="KW-1185">Reference proteome</keyword>
<dbReference type="InterPro" id="IPR029021">
    <property type="entry name" value="Prot-tyrosine_phosphatase-like"/>
</dbReference>
<dbReference type="SUPFAM" id="SSF52799">
    <property type="entry name" value="(Phosphotyrosine protein) phosphatases II"/>
    <property type="match status" value="1"/>
</dbReference>
<proteinExistence type="predicted"/>
<dbReference type="Pfam" id="PF22785">
    <property type="entry name" value="Tc-R-P"/>
    <property type="match status" value="1"/>
</dbReference>
<gene>
    <name evidence="1" type="ORF">Pla108_26170</name>
</gene>
<comment type="caution">
    <text evidence="1">The sequence shown here is derived from an EMBL/GenBank/DDBJ whole genome shotgun (WGS) entry which is preliminary data.</text>
</comment>
<dbReference type="CDD" id="cd14498">
    <property type="entry name" value="DSP"/>
    <property type="match status" value="1"/>
</dbReference>
<dbReference type="Proteomes" id="UP000317421">
    <property type="component" value="Unassembled WGS sequence"/>
</dbReference>
<sequence>MREVLEGKFWTGNAHEARNPELLYQLGVRVVIDLAVEESPAVLPRELAYVRCPIDDGESASREMLRLAIVTASSLVKEGIPTLVACSAGLSRSPSVAAAAMSVHTGRSLHEMVTEVGNRGPTDISPALLGIVASICEEVTQ</sequence>
<dbReference type="RefSeq" id="WP_146445345.1">
    <property type="nucleotide sequence ID" value="NZ_SJPR01000003.1"/>
</dbReference>
<dbReference type="OrthoDB" id="278239at2"/>
<dbReference type="Gene3D" id="3.90.190.10">
    <property type="entry name" value="Protein tyrosine phosphatase superfamily"/>
    <property type="match status" value="1"/>
</dbReference>